<dbReference type="VEuPathDB" id="FungiDB:BO82DRAFT_397848"/>
<dbReference type="EMBL" id="KZ821677">
    <property type="protein sequence ID" value="PYH86098.1"/>
    <property type="molecule type" value="Genomic_DNA"/>
</dbReference>
<gene>
    <name evidence="1" type="ORF">BO82DRAFT_397848</name>
</gene>
<evidence type="ECO:0000313" key="2">
    <source>
        <dbReference type="Proteomes" id="UP000248340"/>
    </source>
</evidence>
<protein>
    <submittedName>
        <fullName evidence="1">Uncharacterized protein</fullName>
    </submittedName>
</protein>
<dbReference type="Proteomes" id="UP000248340">
    <property type="component" value="Unassembled WGS sequence"/>
</dbReference>
<sequence>MQESVIHLYASILRYVTEMGRARQLSLGERIWASVSVPDLASHRLLLLRTSIEKENQAISSWISVDQNIRLSEQAEALLAGIESNAALIQKTYQAFQLSKLPVAAEAINGSYETQYEGFCLEGTRFEMLQKILSWVDDPKGEQCLG</sequence>
<accession>A0A319DDE6</accession>
<organism evidence="1 2">
    <name type="scientific">Aspergillus uvarum CBS 121591</name>
    <dbReference type="NCBI Taxonomy" id="1448315"/>
    <lineage>
        <taxon>Eukaryota</taxon>
        <taxon>Fungi</taxon>
        <taxon>Dikarya</taxon>
        <taxon>Ascomycota</taxon>
        <taxon>Pezizomycotina</taxon>
        <taxon>Eurotiomycetes</taxon>
        <taxon>Eurotiomycetidae</taxon>
        <taxon>Eurotiales</taxon>
        <taxon>Aspergillaceae</taxon>
        <taxon>Aspergillus</taxon>
        <taxon>Aspergillus subgen. Circumdati</taxon>
    </lineage>
</organism>
<reference evidence="1 2" key="1">
    <citation type="submission" date="2016-12" db="EMBL/GenBank/DDBJ databases">
        <title>The genomes of Aspergillus section Nigri reveals drivers in fungal speciation.</title>
        <authorList>
            <consortium name="DOE Joint Genome Institute"/>
            <person name="Vesth T.C."/>
            <person name="Nybo J."/>
            <person name="Theobald S."/>
            <person name="Brandl J."/>
            <person name="Frisvad J.C."/>
            <person name="Nielsen K.F."/>
            <person name="Lyhne E.K."/>
            <person name="Kogle M.E."/>
            <person name="Kuo A."/>
            <person name="Riley R."/>
            <person name="Clum A."/>
            <person name="Nolan M."/>
            <person name="Lipzen A."/>
            <person name="Salamov A."/>
            <person name="Henrissat B."/>
            <person name="Wiebenga A."/>
            <person name="De Vries R.P."/>
            <person name="Grigoriev I.V."/>
            <person name="Mortensen U.H."/>
            <person name="Andersen M.R."/>
            <person name="Baker S.E."/>
        </authorList>
    </citation>
    <scope>NUCLEOTIDE SEQUENCE [LARGE SCALE GENOMIC DNA]</scope>
    <source>
        <strain evidence="1 2">CBS 121591</strain>
    </source>
</reference>
<dbReference type="RefSeq" id="XP_025496298.1">
    <property type="nucleotide sequence ID" value="XM_025638973.1"/>
</dbReference>
<name>A0A319DDE6_9EURO</name>
<evidence type="ECO:0000313" key="1">
    <source>
        <dbReference type="EMBL" id="PYH86098.1"/>
    </source>
</evidence>
<dbReference type="AlphaFoldDB" id="A0A319DDE6"/>
<dbReference type="STRING" id="1448315.A0A319DDE6"/>
<proteinExistence type="predicted"/>
<dbReference type="GeneID" id="37141715"/>
<keyword evidence="2" id="KW-1185">Reference proteome</keyword>